<evidence type="ECO:0000256" key="1">
    <source>
        <dbReference type="SAM" id="SignalP"/>
    </source>
</evidence>
<name>A0ABT5KH37_9BURK</name>
<proteinExistence type="predicted"/>
<dbReference type="RefSeq" id="WP_273600366.1">
    <property type="nucleotide sequence ID" value="NZ_JAQQXT010000006.1"/>
</dbReference>
<feature type="signal peptide" evidence="1">
    <location>
        <begin position="1"/>
        <end position="30"/>
    </location>
</feature>
<dbReference type="Proteomes" id="UP001221189">
    <property type="component" value="Unassembled WGS sequence"/>
</dbReference>
<feature type="chain" id="PRO_5046390065" evidence="1">
    <location>
        <begin position="31"/>
        <end position="612"/>
    </location>
</feature>
<comment type="caution">
    <text evidence="2">The sequence shown here is derived from an EMBL/GenBank/DDBJ whole genome shotgun (WGS) entry which is preliminary data.</text>
</comment>
<accession>A0ABT5KH37</accession>
<sequence>MKRHPSSHSKAAAAALLILALGSPAQSALALEGQAQPPAAAQAKAAAMNFDAEVDAFLAAYWAMFPDAAVAAGRYAEAARLPAPTEARRQQQLKFAEQWLTRLARVAAAPGLTPAQAGDLLLLDNHLRALRWSLTELRSERWDASEYNVADPFAQLLNKPDFAPLPKRLQLIDQRLRQVPAYYKAALANLHEPSPVHLRLAIEQNSGALSLFREDIPKAIKEAALKPAAAAEMAGHNAKAQRAVEAYIAALEQIEKKQQADGSGRSFRLGKALFEQKFDYEIQASVDAPTLFQRALAEKETLLQRMSGYADELWPQLFANEAVPADRLDKIARVIDKLSSRHVAPERFVEDIKAQIPALEKWVVEHDLLTLDPSRPLVVRETPSYMRGVAGASISAPGLMDPKGVTYYNVDPLDKYTPEQAESFLREYNHWVLQVLNIHEAVPGHYVQLLYSNKSPSKVKALFGNGAMVEGWAVYAERMMMESGWGSVNGKPSAEMGLMYAKWNLRVVSNAILDYSVHVLGMSEAEAMNLLQREAFQSNTEAAEKWHRAQVSSTQLSSYFTGFSEILALREQLKAKQGKDFKLKAFHEEFLSHGSAPVRMVQRLMLEKAQKQ</sequence>
<dbReference type="PANTHER" id="PTHR33361">
    <property type="entry name" value="GLR0591 PROTEIN"/>
    <property type="match status" value="1"/>
</dbReference>
<keyword evidence="3" id="KW-1185">Reference proteome</keyword>
<reference evidence="2 3" key="1">
    <citation type="submission" date="2022-10" db="EMBL/GenBank/DDBJ databases">
        <title>Paucibacter sp. hw1 Genome sequencing.</title>
        <authorList>
            <person name="Park S."/>
        </authorList>
    </citation>
    <scope>NUCLEOTIDE SEQUENCE [LARGE SCALE GENOMIC DNA]</scope>
    <source>
        <strain evidence="3">hw1</strain>
    </source>
</reference>
<protein>
    <submittedName>
        <fullName evidence="2">DUF885 domain-containing protein</fullName>
    </submittedName>
</protein>
<keyword evidence="1" id="KW-0732">Signal</keyword>
<dbReference type="PANTHER" id="PTHR33361:SF15">
    <property type="entry name" value="DUF885 FAMILY LIPOPROTEIN"/>
    <property type="match status" value="1"/>
</dbReference>
<evidence type="ECO:0000313" key="2">
    <source>
        <dbReference type="EMBL" id="MDC8772126.1"/>
    </source>
</evidence>
<organism evidence="2 3">
    <name type="scientific">Roseateles albus</name>
    <dbReference type="NCBI Taxonomy" id="2987525"/>
    <lineage>
        <taxon>Bacteria</taxon>
        <taxon>Pseudomonadati</taxon>
        <taxon>Pseudomonadota</taxon>
        <taxon>Betaproteobacteria</taxon>
        <taxon>Burkholderiales</taxon>
        <taxon>Sphaerotilaceae</taxon>
        <taxon>Roseateles</taxon>
    </lineage>
</organism>
<dbReference type="EMBL" id="JAQQXT010000006">
    <property type="protein sequence ID" value="MDC8772126.1"/>
    <property type="molecule type" value="Genomic_DNA"/>
</dbReference>
<gene>
    <name evidence="2" type="ORF">PRZ03_11145</name>
</gene>
<dbReference type="InterPro" id="IPR010281">
    <property type="entry name" value="DUF885"/>
</dbReference>
<evidence type="ECO:0000313" key="3">
    <source>
        <dbReference type="Proteomes" id="UP001221189"/>
    </source>
</evidence>
<dbReference type="Pfam" id="PF05960">
    <property type="entry name" value="DUF885"/>
    <property type="match status" value="1"/>
</dbReference>